<evidence type="ECO:0000256" key="3">
    <source>
        <dbReference type="ARBA" id="ARBA00022723"/>
    </source>
</evidence>
<dbReference type="GO" id="GO:2000031">
    <property type="term" value="P:regulation of salicylic acid mediated signaling pathway"/>
    <property type="evidence" value="ECO:0007669"/>
    <property type="project" value="InterPro"/>
</dbReference>
<dbReference type="Proteomes" id="UP000663760">
    <property type="component" value="Chromosome 4"/>
</dbReference>
<dbReference type="Pfam" id="PF12313">
    <property type="entry name" value="NPR1_like_C"/>
    <property type="match status" value="1"/>
</dbReference>
<evidence type="ECO:0000256" key="14">
    <source>
        <dbReference type="SAM" id="MobiDB-lite"/>
    </source>
</evidence>
<dbReference type="InterPro" id="IPR000210">
    <property type="entry name" value="BTB/POZ_dom"/>
</dbReference>
<dbReference type="SMART" id="SM00248">
    <property type="entry name" value="ANK"/>
    <property type="match status" value="2"/>
</dbReference>
<evidence type="ECO:0000256" key="9">
    <source>
        <dbReference type="ARBA" id="ARBA00023043"/>
    </source>
</evidence>
<dbReference type="PANTHER" id="PTHR46475:SF2">
    <property type="entry name" value="REGULATORY PROTEIN NPR3"/>
    <property type="match status" value="1"/>
</dbReference>
<dbReference type="Pfam" id="PF00651">
    <property type="entry name" value="BTB"/>
    <property type="match status" value="1"/>
</dbReference>
<keyword evidence="18" id="KW-1185">Reference proteome</keyword>
<dbReference type="GO" id="GO:0042742">
    <property type="term" value="P:defense response to bacterium"/>
    <property type="evidence" value="ECO:0007669"/>
    <property type="project" value="TreeGrafter"/>
</dbReference>
<keyword evidence="9 12" id="KW-0040">ANK repeat</keyword>
<evidence type="ECO:0000313" key="17">
    <source>
        <dbReference type="EMBL" id="CAA7394197.1"/>
    </source>
</evidence>
<keyword evidence="7" id="KW-0611">Plant defense</keyword>
<feature type="compositionally biased region" description="Low complexity" evidence="14">
    <location>
        <begin position="261"/>
        <end position="272"/>
    </location>
</feature>
<dbReference type="AlphaFoldDB" id="A0A7I8K8W0"/>
<feature type="region of interest" description="Disordered" evidence="14">
    <location>
        <begin position="252"/>
        <end position="275"/>
    </location>
</feature>
<dbReference type="InterPro" id="IPR036770">
    <property type="entry name" value="Ankyrin_rpt-contain_sf"/>
</dbReference>
<gene>
    <name evidence="17" type="ORF">SI8410_04004858</name>
</gene>
<dbReference type="OrthoDB" id="71307at2759"/>
<keyword evidence="6" id="KW-0833">Ubl conjugation pathway</keyword>
<feature type="repeat" description="ANK" evidence="12">
    <location>
        <begin position="339"/>
        <end position="371"/>
    </location>
</feature>
<comment type="pathway">
    <text evidence="2">Protein modification; protein ubiquitination.</text>
</comment>
<accession>A0A7I8K8W0</accession>
<dbReference type="Gene3D" id="3.30.710.10">
    <property type="entry name" value="Potassium Channel Kv1.1, Chain A"/>
    <property type="match status" value="1"/>
</dbReference>
<evidence type="ECO:0000256" key="11">
    <source>
        <dbReference type="ARBA" id="ARBA00044947"/>
    </source>
</evidence>
<dbReference type="PANTHER" id="PTHR46475">
    <property type="entry name" value="REGULATORY PROTEIN NPR3"/>
    <property type="match status" value="1"/>
</dbReference>
<evidence type="ECO:0000256" key="13">
    <source>
        <dbReference type="PROSITE-ProRule" id="PRU01391"/>
    </source>
</evidence>
<keyword evidence="4" id="KW-0677">Repeat</keyword>
<keyword evidence="3" id="KW-0479">Metal-binding</keyword>
<evidence type="ECO:0000256" key="5">
    <source>
        <dbReference type="ARBA" id="ARBA00022771"/>
    </source>
</evidence>
<dbReference type="SUPFAM" id="SSF54695">
    <property type="entry name" value="POZ domain"/>
    <property type="match status" value="1"/>
</dbReference>
<dbReference type="PROSITE" id="PS50297">
    <property type="entry name" value="ANK_REP_REGION"/>
    <property type="match status" value="1"/>
</dbReference>
<proteinExistence type="inferred from homology"/>
<comment type="caution">
    <text evidence="13">Lacks conserved residue(s) required for the propagation of feature annotation.</text>
</comment>
<evidence type="ECO:0000313" key="18">
    <source>
        <dbReference type="Proteomes" id="UP000663760"/>
    </source>
</evidence>
<evidence type="ECO:0000259" key="15">
    <source>
        <dbReference type="PROSITE" id="PS50097"/>
    </source>
</evidence>
<dbReference type="GO" id="GO:0008270">
    <property type="term" value="F:zinc ion binding"/>
    <property type="evidence" value="ECO:0007669"/>
    <property type="project" value="UniProtKB-KW"/>
</dbReference>
<organism evidence="17 18">
    <name type="scientific">Spirodela intermedia</name>
    <name type="common">Intermediate duckweed</name>
    <dbReference type="NCBI Taxonomy" id="51605"/>
    <lineage>
        <taxon>Eukaryota</taxon>
        <taxon>Viridiplantae</taxon>
        <taxon>Streptophyta</taxon>
        <taxon>Embryophyta</taxon>
        <taxon>Tracheophyta</taxon>
        <taxon>Spermatophyta</taxon>
        <taxon>Magnoliopsida</taxon>
        <taxon>Liliopsida</taxon>
        <taxon>Araceae</taxon>
        <taxon>Lemnoideae</taxon>
        <taxon>Spirodela</taxon>
    </lineage>
</organism>
<dbReference type="PROSITE" id="PS50088">
    <property type="entry name" value="ANK_REPEAT"/>
    <property type="match status" value="1"/>
</dbReference>
<dbReference type="SUPFAM" id="SSF48403">
    <property type="entry name" value="Ankyrin repeat"/>
    <property type="match status" value="1"/>
</dbReference>
<feature type="region of interest" description="Disordered" evidence="14">
    <location>
        <begin position="565"/>
        <end position="599"/>
    </location>
</feature>
<keyword evidence="5 13" id="KW-0863">Zinc-finger</keyword>
<dbReference type="Gene3D" id="1.25.40.20">
    <property type="entry name" value="Ankyrin repeat-containing domain"/>
    <property type="match status" value="1"/>
</dbReference>
<dbReference type="FunFam" id="1.25.40.20:FF:000123">
    <property type="entry name" value="regulatory protein NPR3-like"/>
    <property type="match status" value="1"/>
</dbReference>
<sequence length="599" mass="65957">MAANLSEPSSSLSFTSSYISNGASAHPTSPFASAEPRSSLEIVSLSKLSSNLERLLVSKEFDCSDAEIVVEGEAVPVHRCILSARSRFFFDLFSKGGAAAADGGAAAAEGKPRYHMSDLVPQGNVGVEAFKIFLGYLYTGKLKPSPPEVSTCAHGECAHDACGPAINFAVELMYASSVFQIPELISLLQRRLTNFIEKALVEDVIPILLVAYHCGLSLLQKHCIQRVSRSDLESTALVKELPAEAVEEIRLLRDPPPPDNGPCRPTPGGTTTSREKTIQRIYRALDSDDVELLLMLLQESGSTLDDANALHYAVAYCDSKVIKEILPLEGVDVNLKNSRGYTPLHLAARRRDPAIIVSLLEKGASALIVADDGQTAVTICRRLTRAKDYNSKTGHGQETNKDRLCIEVLERELKRNPMARGEELVMSPIVPDDLHMKLLYLENRVAFARLFFPMEAKVAMEIAQAERTFEFAGLSASRGSSNNLNNVDLNETPIMLKERLQTRMEALRRTVELGKRYFPNCSQVVDKFMDDDIQDLLALEKGPPDDKNLKRMRFMELKEDVRKAFTKDKAESSRSGISSSSSSSSSQRAERKSSRGVRS</sequence>
<dbReference type="FunFam" id="3.30.710.10:FF:000110">
    <property type="entry name" value="Regulatory protein NPR3"/>
    <property type="match status" value="1"/>
</dbReference>
<evidence type="ECO:0000256" key="4">
    <source>
        <dbReference type="ARBA" id="ARBA00022737"/>
    </source>
</evidence>
<evidence type="ECO:0000256" key="1">
    <source>
        <dbReference type="ARBA" id="ARBA00004123"/>
    </source>
</evidence>
<dbReference type="SMART" id="SM00225">
    <property type="entry name" value="BTB"/>
    <property type="match status" value="1"/>
</dbReference>
<evidence type="ECO:0000256" key="6">
    <source>
        <dbReference type="ARBA" id="ARBA00022786"/>
    </source>
</evidence>
<dbReference type="PROSITE" id="PS50097">
    <property type="entry name" value="BTB"/>
    <property type="match status" value="1"/>
</dbReference>
<comment type="subcellular location">
    <subcellularLocation>
        <location evidence="1">Nucleus</location>
    </subcellularLocation>
</comment>
<comment type="similarity">
    <text evidence="11">Belongs to the plant 'ANKYRIN-BTB/POZ' family. 'NPR1-like' subfamily.</text>
</comment>
<evidence type="ECO:0000256" key="10">
    <source>
        <dbReference type="ARBA" id="ARBA00023242"/>
    </source>
</evidence>
<dbReference type="GO" id="GO:0005634">
    <property type="term" value="C:nucleus"/>
    <property type="evidence" value="ECO:0007669"/>
    <property type="project" value="UniProtKB-SubCell"/>
</dbReference>
<dbReference type="PROSITE" id="PS52046">
    <property type="entry name" value="ZF_C2HC_NPR"/>
    <property type="match status" value="1"/>
</dbReference>
<feature type="domain" description="C2HC NPR-type" evidence="16">
    <location>
        <begin position="149"/>
        <end position="163"/>
    </location>
</feature>
<dbReference type="GO" id="GO:0050832">
    <property type="term" value="P:defense response to fungus"/>
    <property type="evidence" value="ECO:0007669"/>
    <property type="project" value="TreeGrafter"/>
</dbReference>
<evidence type="ECO:0000256" key="12">
    <source>
        <dbReference type="PROSITE-ProRule" id="PRU00023"/>
    </source>
</evidence>
<protein>
    <submittedName>
        <fullName evidence="17">Uncharacterized protein</fullName>
    </submittedName>
</protein>
<keyword evidence="10" id="KW-0539">Nucleus</keyword>
<name>A0A7I8K8W0_SPIIN</name>
<dbReference type="InterPro" id="IPR011333">
    <property type="entry name" value="SKP1/BTB/POZ_sf"/>
</dbReference>
<dbReference type="EMBL" id="LR746267">
    <property type="protein sequence ID" value="CAA7394197.1"/>
    <property type="molecule type" value="Genomic_DNA"/>
</dbReference>
<dbReference type="CDD" id="cd18310">
    <property type="entry name" value="BTB_POZ_NPR_plant"/>
    <property type="match status" value="1"/>
</dbReference>
<evidence type="ECO:0000259" key="16">
    <source>
        <dbReference type="PROSITE" id="PS52046"/>
    </source>
</evidence>
<dbReference type="InterPro" id="IPR044292">
    <property type="entry name" value="NPR"/>
</dbReference>
<dbReference type="InterPro" id="IPR021094">
    <property type="entry name" value="NPR1/NIM1-like_C"/>
</dbReference>
<evidence type="ECO:0000256" key="2">
    <source>
        <dbReference type="ARBA" id="ARBA00004906"/>
    </source>
</evidence>
<dbReference type="InterPro" id="IPR002110">
    <property type="entry name" value="Ankyrin_rpt"/>
</dbReference>
<dbReference type="Pfam" id="PF12796">
    <property type="entry name" value="Ank_2"/>
    <property type="match status" value="1"/>
</dbReference>
<evidence type="ECO:0000256" key="8">
    <source>
        <dbReference type="ARBA" id="ARBA00022833"/>
    </source>
</evidence>
<dbReference type="GO" id="GO:2000022">
    <property type="term" value="P:regulation of jasmonic acid mediated signaling pathway"/>
    <property type="evidence" value="ECO:0007669"/>
    <property type="project" value="InterPro"/>
</dbReference>
<evidence type="ECO:0000256" key="7">
    <source>
        <dbReference type="ARBA" id="ARBA00022821"/>
    </source>
</evidence>
<feature type="compositionally biased region" description="Low complexity" evidence="14">
    <location>
        <begin position="573"/>
        <end position="587"/>
    </location>
</feature>
<dbReference type="InterPro" id="IPR057250">
    <property type="entry name" value="Znf_C2HC_NPR-type"/>
</dbReference>
<keyword evidence="8" id="KW-0862">Zinc</keyword>
<feature type="domain" description="BTB" evidence="15">
    <location>
        <begin position="64"/>
        <end position="146"/>
    </location>
</feature>
<reference evidence="17" key="1">
    <citation type="submission" date="2020-02" db="EMBL/GenBank/DDBJ databases">
        <authorList>
            <person name="Scholz U."/>
            <person name="Mascher M."/>
            <person name="Fiebig A."/>
        </authorList>
    </citation>
    <scope>NUCLEOTIDE SEQUENCE</scope>
</reference>
<dbReference type="GO" id="GO:0009862">
    <property type="term" value="P:systemic acquired resistance, salicylic acid mediated signaling pathway"/>
    <property type="evidence" value="ECO:0007669"/>
    <property type="project" value="InterPro"/>
</dbReference>